<dbReference type="InterPro" id="IPR028992">
    <property type="entry name" value="Hedgehog/Intein_dom"/>
</dbReference>
<organism evidence="2 3">
    <name type="scientific">Tateyamaria omphalii</name>
    <dbReference type="NCBI Taxonomy" id="299262"/>
    <lineage>
        <taxon>Bacteria</taxon>
        <taxon>Pseudomonadati</taxon>
        <taxon>Pseudomonadota</taxon>
        <taxon>Alphaproteobacteria</taxon>
        <taxon>Rhodobacterales</taxon>
        <taxon>Roseobacteraceae</taxon>
        <taxon>Tateyamaria</taxon>
    </lineage>
</organism>
<dbReference type="Gene3D" id="2.170.16.10">
    <property type="entry name" value="Hedgehog/Intein (Hint) domain"/>
    <property type="match status" value="1"/>
</dbReference>
<gene>
    <name evidence="2" type="ORF">BWR18_11705</name>
</gene>
<proteinExistence type="predicted"/>
<sequence length="367" mass="38985">MAQMPNGGSITGFLFQDFSFVNDNGQLNPGQNGPFSLPGNAQATLANGATTIDINVTDDDDEFDDGFQDDPNGTPLNQILRDGIDTTDAAGNAVQIGAGAVLEVEFTLTATPVGGGAPIDLLFVAAGPGENQGDLTLVVSTAPLVPGTTYNISFKNDGGGTPYGEIVCFTRGTLIRTPAGDVPVETLAVGDRILTLDEGAQRITWAAQRMILFPQGDDLPVWVAPHTFGKDQPYASTGLSPRHCLLRRDPAFQIMFDMPEVLVAARDCVDGDTITQELEGKAIEYFHLMVDGHALIWANGMLAETFYPGPVARQSLDPMAHARLVALHPSLSDTQAPAPFPRARPRVRGYELRAAAPVRGETTLTAL</sequence>
<accession>A0A1P8MVY8</accession>
<dbReference type="Proteomes" id="UP000186336">
    <property type="component" value="Chromosome"/>
</dbReference>
<keyword evidence="3" id="KW-1185">Reference proteome</keyword>
<name>A0A1P8MVY8_9RHOB</name>
<dbReference type="SUPFAM" id="SSF51294">
    <property type="entry name" value="Hedgehog/intein (Hint) domain"/>
    <property type="match status" value="1"/>
</dbReference>
<dbReference type="KEGG" id="tom:BWR18_11705"/>
<evidence type="ECO:0000259" key="1">
    <source>
        <dbReference type="Pfam" id="PF13403"/>
    </source>
</evidence>
<dbReference type="STRING" id="299262.BWR18_11705"/>
<dbReference type="Pfam" id="PF13403">
    <property type="entry name" value="Hint_2"/>
    <property type="match status" value="1"/>
</dbReference>
<dbReference type="AlphaFoldDB" id="A0A1P8MVY8"/>
<evidence type="ECO:0000313" key="3">
    <source>
        <dbReference type="Proteomes" id="UP000186336"/>
    </source>
</evidence>
<dbReference type="EMBL" id="CP019312">
    <property type="protein sequence ID" value="APX12270.1"/>
    <property type="molecule type" value="Genomic_DNA"/>
</dbReference>
<feature type="domain" description="Hedgehog/Intein (Hint)" evidence="1">
    <location>
        <begin position="167"/>
        <end position="309"/>
    </location>
</feature>
<reference evidence="2 3" key="1">
    <citation type="submission" date="2017-01" db="EMBL/GenBank/DDBJ databases">
        <title>Complete genome of Tateyamaria omphalii DOK1-4 isolated from seawater in Dokdo.</title>
        <authorList>
            <person name="Kim J.H."/>
            <person name="Chi W.-J."/>
        </authorList>
    </citation>
    <scope>NUCLEOTIDE SEQUENCE [LARGE SCALE GENOMIC DNA]</scope>
    <source>
        <strain evidence="2 3">DOK1-4</strain>
    </source>
</reference>
<evidence type="ECO:0000313" key="2">
    <source>
        <dbReference type="EMBL" id="APX12270.1"/>
    </source>
</evidence>
<protein>
    <recommendedName>
        <fullName evidence="1">Hedgehog/Intein (Hint) domain-containing protein</fullName>
    </recommendedName>
</protein>
<dbReference type="InterPro" id="IPR036844">
    <property type="entry name" value="Hint_dom_sf"/>
</dbReference>